<proteinExistence type="predicted"/>
<accession>X1TMU1</accession>
<dbReference type="EMBL" id="BARW01029179">
    <property type="protein sequence ID" value="GAJ06658.1"/>
    <property type="molecule type" value="Genomic_DNA"/>
</dbReference>
<comment type="caution">
    <text evidence="1">The sequence shown here is derived from an EMBL/GenBank/DDBJ whole genome shotgun (WGS) entry which is preliminary data.</text>
</comment>
<dbReference type="InterPro" id="IPR036520">
    <property type="entry name" value="UPF0759_sf"/>
</dbReference>
<organism evidence="1">
    <name type="scientific">marine sediment metagenome</name>
    <dbReference type="NCBI Taxonomy" id="412755"/>
    <lineage>
        <taxon>unclassified sequences</taxon>
        <taxon>metagenomes</taxon>
        <taxon>ecological metagenomes</taxon>
    </lineage>
</organism>
<protein>
    <submittedName>
        <fullName evidence="1">Uncharacterized protein</fullName>
    </submittedName>
</protein>
<sequence length="44" mass="4981">GDVSIGLYGVEYKHEALAVYAYFNNDIDGHAINNAKQLREELLR</sequence>
<gene>
    <name evidence="1" type="ORF">S12H4_46955</name>
</gene>
<dbReference type="AlphaFoldDB" id="X1TMU1"/>
<feature type="non-terminal residue" evidence="1">
    <location>
        <position position="1"/>
    </location>
</feature>
<name>X1TMU1_9ZZZZ</name>
<reference evidence="1" key="1">
    <citation type="journal article" date="2014" name="Front. Microbiol.">
        <title>High frequency of phylogenetically diverse reductive dehalogenase-homologous genes in deep subseafloor sedimentary metagenomes.</title>
        <authorList>
            <person name="Kawai M."/>
            <person name="Futagami T."/>
            <person name="Toyoda A."/>
            <person name="Takaki Y."/>
            <person name="Nishi S."/>
            <person name="Hori S."/>
            <person name="Arai W."/>
            <person name="Tsubouchi T."/>
            <person name="Morono Y."/>
            <person name="Uchiyama I."/>
            <person name="Ito T."/>
            <person name="Fujiyama A."/>
            <person name="Inagaki F."/>
            <person name="Takami H."/>
        </authorList>
    </citation>
    <scope>NUCLEOTIDE SEQUENCE</scope>
    <source>
        <strain evidence="1">Expedition CK06-06</strain>
    </source>
</reference>
<evidence type="ECO:0000313" key="1">
    <source>
        <dbReference type="EMBL" id="GAJ06658.1"/>
    </source>
</evidence>
<dbReference type="SUPFAM" id="SSF117396">
    <property type="entry name" value="TM1631-like"/>
    <property type="match status" value="1"/>
</dbReference>
<dbReference type="Gene3D" id="3.20.20.410">
    <property type="entry name" value="Protein of unknown function UPF0759"/>
    <property type="match status" value="1"/>
</dbReference>